<dbReference type="VEuPathDB" id="FungiDB:MAPG_00290"/>
<dbReference type="PROSITE" id="PS50082">
    <property type="entry name" value="WD_REPEATS_2"/>
    <property type="match status" value="2"/>
</dbReference>
<evidence type="ECO:0000256" key="5">
    <source>
        <dbReference type="ARBA" id="ARBA00023163"/>
    </source>
</evidence>
<gene>
    <name evidence="8" type="ORF">MAPG_00290</name>
</gene>
<dbReference type="PROSITE" id="PS50294">
    <property type="entry name" value="WD_REPEATS_REGION"/>
    <property type="match status" value="2"/>
</dbReference>
<organism evidence="8">
    <name type="scientific">Magnaporthiopsis poae (strain ATCC 64411 / 73-15)</name>
    <name type="common">Kentucky bluegrass fungus</name>
    <name type="synonym">Magnaporthe poae</name>
    <dbReference type="NCBI Taxonomy" id="644358"/>
    <lineage>
        <taxon>Eukaryota</taxon>
        <taxon>Fungi</taxon>
        <taxon>Dikarya</taxon>
        <taxon>Ascomycota</taxon>
        <taxon>Pezizomycotina</taxon>
        <taxon>Sordariomycetes</taxon>
        <taxon>Sordariomycetidae</taxon>
        <taxon>Magnaporthales</taxon>
        <taxon>Magnaporthaceae</taxon>
        <taxon>Magnaporthiopsis</taxon>
    </lineage>
</organism>
<feature type="compositionally biased region" description="Polar residues" evidence="7">
    <location>
        <begin position="294"/>
        <end position="303"/>
    </location>
</feature>
<evidence type="ECO:0000256" key="6">
    <source>
        <dbReference type="PROSITE-ProRule" id="PRU00221"/>
    </source>
</evidence>
<evidence type="ECO:0000256" key="2">
    <source>
        <dbReference type="ARBA" id="ARBA00022574"/>
    </source>
</evidence>
<dbReference type="InterPro" id="IPR051243">
    <property type="entry name" value="PcG_WD-repeat"/>
</dbReference>
<evidence type="ECO:0000313" key="8">
    <source>
        <dbReference type="EMBL" id="KLU81196.1"/>
    </source>
</evidence>
<sequence>MPAADVPDEWELPKLRASFGFEDDHHLLDDDSRDSGEFFDVKFYPYNPPGSPPIFAAVSKKHVVLCRITPTTDKETNPCEIIKVIRDDDNGVVNCSCTWTKDAVTEAPYLAISGRDRKVKVYDVVKGILFKTLVGHGGEINDLATSPDNPLIIASASDDTTVRIWSLDPVHAKQPCVCILGGEGHSWNLLSVAFHQTGRYVLSAGHDTTVNLWTLPDLPKEHVDQPIVNYYPHFSTSELHTGLVDCVAFYGDMILSKACHEDTIVLWRVEGFSSQDPPPPASDAPTNHDPARLTRSSFVPPSANPQTCAAAYTRLLKFSIKGCGHQFFMRFSMLQTKGMHPILAFCDTASKIMFWDMARFTGYADFVREVTDPDPDQRRARAAGGPSPQAALARAHPS</sequence>
<dbReference type="AlphaFoldDB" id="A0A0H2TI77"/>
<dbReference type="Pfam" id="PF00400">
    <property type="entry name" value="WD40"/>
    <property type="match status" value="2"/>
</dbReference>
<evidence type="ECO:0000256" key="3">
    <source>
        <dbReference type="ARBA" id="ARBA00022737"/>
    </source>
</evidence>
<dbReference type="InterPro" id="IPR001680">
    <property type="entry name" value="WD40_rpt"/>
</dbReference>
<protein>
    <submittedName>
        <fullName evidence="8">Uncharacterized protein</fullName>
    </submittedName>
</protein>
<evidence type="ECO:0000256" key="7">
    <source>
        <dbReference type="SAM" id="MobiDB-lite"/>
    </source>
</evidence>
<feature type="repeat" description="WD" evidence="6">
    <location>
        <begin position="133"/>
        <end position="168"/>
    </location>
</feature>
<dbReference type="Gene3D" id="2.130.10.10">
    <property type="entry name" value="YVTN repeat-like/Quinoprotein amine dehydrogenase"/>
    <property type="match status" value="1"/>
</dbReference>
<feature type="non-terminal residue" evidence="8">
    <location>
        <position position="398"/>
    </location>
</feature>
<proteinExistence type="inferred from homology"/>
<keyword evidence="3" id="KW-0677">Repeat</keyword>
<dbReference type="EMBL" id="GL876966">
    <property type="protein sequence ID" value="KLU81196.1"/>
    <property type="molecule type" value="Genomic_DNA"/>
</dbReference>
<dbReference type="InterPro" id="IPR036322">
    <property type="entry name" value="WD40_repeat_dom_sf"/>
</dbReference>
<keyword evidence="4" id="KW-0805">Transcription regulation</keyword>
<name>A0A0H2TI77_MAGP6</name>
<dbReference type="SUPFAM" id="SSF50978">
    <property type="entry name" value="WD40 repeat-like"/>
    <property type="match status" value="1"/>
</dbReference>
<feature type="repeat" description="WD" evidence="6">
    <location>
        <begin position="182"/>
        <end position="215"/>
    </location>
</feature>
<dbReference type="SMART" id="SM00320">
    <property type="entry name" value="WD40"/>
    <property type="match status" value="3"/>
</dbReference>
<feature type="region of interest" description="Disordered" evidence="7">
    <location>
        <begin position="371"/>
        <end position="398"/>
    </location>
</feature>
<dbReference type="InterPro" id="IPR015943">
    <property type="entry name" value="WD40/YVTN_repeat-like_dom_sf"/>
</dbReference>
<evidence type="ECO:0000256" key="4">
    <source>
        <dbReference type="ARBA" id="ARBA00023015"/>
    </source>
</evidence>
<reference evidence="8" key="1">
    <citation type="submission" date="2010-05" db="EMBL/GenBank/DDBJ databases">
        <title>The Genome Sequence of Magnaporthe poae strain ATCC 64411.</title>
        <authorList>
            <consortium name="The Broad Institute Genome Sequencing Platform"/>
            <consortium name="Broad Institute Genome Sequencing Center for Infectious Disease"/>
            <person name="Ma L.-J."/>
            <person name="Dead R."/>
            <person name="Young S."/>
            <person name="Zeng Q."/>
            <person name="Koehrsen M."/>
            <person name="Alvarado L."/>
            <person name="Berlin A."/>
            <person name="Chapman S.B."/>
            <person name="Chen Z."/>
            <person name="Freedman E."/>
            <person name="Gellesch M."/>
            <person name="Goldberg J."/>
            <person name="Griggs A."/>
            <person name="Gujja S."/>
            <person name="Heilman E.R."/>
            <person name="Heiman D."/>
            <person name="Hepburn T."/>
            <person name="Howarth C."/>
            <person name="Jen D."/>
            <person name="Larson L."/>
            <person name="Mehta T."/>
            <person name="Neiman D."/>
            <person name="Pearson M."/>
            <person name="Roberts A."/>
            <person name="Saif S."/>
            <person name="Shea T."/>
            <person name="Shenoy N."/>
            <person name="Sisk P."/>
            <person name="Stolte C."/>
            <person name="Sykes S."/>
            <person name="Walk T."/>
            <person name="White J."/>
            <person name="Yandava C."/>
            <person name="Haas B."/>
            <person name="Nusbaum C."/>
            <person name="Birren B."/>
        </authorList>
    </citation>
    <scope>NUCLEOTIDE SEQUENCE</scope>
    <source>
        <strain evidence="8">ATCC 64411</strain>
    </source>
</reference>
<dbReference type="OrthoDB" id="7318948at2759"/>
<keyword evidence="2 6" id="KW-0853">WD repeat</keyword>
<comment type="similarity">
    <text evidence="1">Belongs to the WD repeat ESC family.</text>
</comment>
<dbReference type="PANTHER" id="PTHR10253">
    <property type="entry name" value="POLYCOMB PROTEIN"/>
    <property type="match status" value="1"/>
</dbReference>
<evidence type="ECO:0000256" key="1">
    <source>
        <dbReference type="ARBA" id="ARBA00008075"/>
    </source>
</evidence>
<feature type="region of interest" description="Disordered" evidence="7">
    <location>
        <begin position="275"/>
        <end position="303"/>
    </location>
</feature>
<keyword evidence="5" id="KW-0804">Transcription</keyword>
<accession>A0A0H2TI77</accession>
<reference evidence="8" key="2">
    <citation type="submission" date="2011-03" db="EMBL/GenBank/DDBJ databases">
        <title>Annotation of Magnaporthe poae ATCC 64411.</title>
        <authorList>
            <person name="Ma L.-J."/>
            <person name="Dead R."/>
            <person name="Young S.K."/>
            <person name="Zeng Q."/>
            <person name="Gargeya S."/>
            <person name="Fitzgerald M."/>
            <person name="Haas B."/>
            <person name="Abouelleil A."/>
            <person name="Alvarado L."/>
            <person name="Arachchi H.M."/>
            <person name="Berlin A."/>
            <person name="Brown A."/>
            <person name="Chapman S.B."/>
            <person name="Chen Z."/>
            <person name="Dunbar C."/>
            <person name="Freedman E."/>
            <person name="Gearin G."/>
            <person name="Gellesch M."/>
            <person name="Goldberg J."/>
            <person name="Griggs A."/>
            <person name="Gujja S."/>
            <person name="Heiman D."/>
            <person name="Howarth C."/>
            <person name="Larson L."/>
            <person name="Lui A."/>
            <person name="MacDonald P.J.P."/>
            <person name="Mehta T."/>
            <person name="Montmayeur A."/>
            <person name="Murphy C."/>
            <person name="Neiman D."/>
            <person name="Pearson M."/>
            <person name="Priest M."/>
            <person name="Roberts A."/>
            <person name="Saif S."/>
            <person name="Shea T."/>
            <person name="Shenoy N."/>
            <person name="Sisk P."/>
            <person name="Stolte C."/>
            <person name="Sykes S."/>
            <person name="Yandava C."/>
            <person name="Wortman J."/>
            <person name="Nusbaum C."/>
            <person name="Birren B."/>
        </authorList>
    </citation>
    <scope>NUCLEOTIDE SEQUENCE</scope>
    <source>
        <strain evidence="8">ATCC 64411</strain>
    </source>
</reference>